<gene>
    <name evidence="9" type="ORF">VC03_04025</name>
</gene>
<keyword evidence="6 7" id="KW-0472">Membrane</keyword>
<dbReference type="Pfam" id="PF02397">
    <property type="entry name" value="Bac_transf"/>
    <property type="match status" value="1"/>
</dbReference>
<proteinExistence type="inferred from homology"/>
<feature type="transmembrane region" description="Helical" evidence="7">
    <location>
        <begin position="66"/>
        <end position="86"/>
    </location>
</feature>
<dbReference type="Proteomes" id="UP000033103">
    <property type="component" value="Chromosome"/>
</dbReference>
<dbReference type="KEGG" id="sns:VC03_04025"/>
<sequence length="421" mass="49661">MKRTINRNSYRLLFVTINILVLFLAQYLIYKPVDKTFLLYFIIAFPIYYILNIFNFEYRIFDLKQMFLCVIANFLLMLFFDVFVFYQMMEGVIFFGVVLLYQIVAKFLIISSINIKDRVILLGTNEYKGEIVNEMKNTKLYKVILDTNDKNKLKEEIAKNRTTIIVDFDSGMLDDPALSDMFLNCRISGVKIYRDITFYEIVLKRLPIKRLSKKYFMVESGFSSYQDSIKKNIKRIFDICFAIIILIPALPIMLISAVIIKLESRGPVIYSQERIGENNKPFKIFKFRSMRTDSEKDGPKWASEHDDRITKFGNIMRKTRIDELPQLYNVIVGQMSFVGPRPERQFFINTLEKEIPYYNLRHIVKPGLTGWAQVKYPYGASIEDSYRKLQYDLYYIKNYSLILDVLIILDTVKIVLFGKGR</sequence>
<feature type="transmembrane region" description="Helical" evidence="7">
    <location>
        <begin position="236"/>
        <end position="260"/>
    </location>
</feature>
<feature type="transmembrane region" description="Helical" evidence="7">
    <location>
        <begin position="36"/>
        <end position="54"/>
    </location>
</feature>
<comment type="similarity">
    <text evidence="2">Belongs to the bacterial sugar transferase family.</text>
</comment>
<keyword evidence="5 7" id="KW-1133">Transmembrane helix</keyword>
<evidence type="ECO:0000313" key="10">
    <source>
        <dbReference type="Proteomes" id="UP000033103"/>
    </source>
</evidence>
<evidence type="ECO:0000313" key="9">
    <source>
        <dbReference type="EMBL" id="AKC95671.1"/>
    </source>
</evidence>
<evidence type="ECO:0000256" key="2">
    <source>
        <dbReference type="ARBA" id="ARBA00006464"/>
    </source>
</evidence>
<reference evidence="9 10" key="1">
    <citation type="journal article" date="2012" name="BMC Genomics">
        <title>Genomic sequence analysis and characterization of Sneathia amnii sp. nov.</title>
        <authorList>
            <consortium name="Vaginal Microbiome Consortium (additional members)"/>
            <person name="Harwich M.D.Jr."/>
            <person name="Serrano M.G."/>
            <person name="Fettweis J.M."/>
            <person name="Alves J.M."/>
            <person name="Reimers M.A."/>
            <person name="Buck G.A."/>
            <person name="Jefferson K.K."/>
        </authorList>
    </citation>
    <scope>NUCLEOTIDE SEQUENCE [LARGE SCALE GENOMIC DNA]</scope>
    <source>
        <strain evidence="9 10">SN35</strain>
    </source>
</reference>
<name>A0A0E3ZCH7_9FUSO</name>
<protein>
    <recommendedName>
        <fullName evidence="8">Bacterial sugar transferase domain-containing protein</fullName>
    </recommendedName>
</protein>
<feature type="transmembrane region" description="Helical" evidence="7">
    <location>
        <begin position="12"/>
        <end position="30"/>
    </location>
</feature>
<dbReference type="InterPro" id="IPR003362">
    <property type="entry name" value="Bact_transf"/>
</dbReference>
<evidence type="ECO:0000259" key="8">
    <source>
        <dbReference type="Pfam" id="PF02397"/>
    </source>
</evidence>
<dbReference type="PANTHER" id="PTHR30576">
    <property type="entry name" value="COLANIC BIOSYNTHESIS UDP-GLUCOSE LIPID CARRIER TRANSFERASE"/>
    <property type="match status" value="1"/>
</dbReference>
<dbReference type="RefSeq" id="WP_046328777.1">
    <property type="nucleotide sequence ID" value="NZ_CAUPIC010000002.1"/>
</dbReference>
<dbReference type="GO" id="GO:0016780">
    <property type="term" value="F:phosphotransferase activity, for other substituted phosphate groups"/>
    <property type="evidence" value="ECO:0007669"/>
    <property type="project" value="TreeGrafter"/>
</dbReference>
<evidence type="ECO:0000256" key="5">
    <source>
        <dbReference type="ARBA" id="ARBA00022989"/>
    </source>
</evidence>
<evidence type="ECO:0000256" key="7">
    <source>
        <dbReference type="SAM" id="Phobius"/>
    </source>
</evidence>
<feature type="transmembrane region" description="Helical" evidence="7">
    <location>
        <begin position="92"/>
        <end position="110"/>
    </location>
</feature>
<keyword evidence="10" id="KW-1185">Reference proteome</keyword>
<dbReference type="GO" id="GO:0016020">
    <property type="term" value="C:membrane"/>
    <property type="evidence" value="ECO:0007669"/>
    <property type="project" value="UniProtKB-SubCell"/>
</dbReference>
<dbReference type="PATRIC" id="fig|1069640.6.peg.796"/>
<evidence type="ECO:0000256" key="1">
    <source>
        <dbReference type="ARBA" id="ARBA00004141"/>
    </source>
</evidence>
<dbReference type="HOGENOM" id="CLU_024920_0_0_0"/>
<dbReference type="STRING" id="187101.VC03_04025"/>
<evidence type="ECO:0000256" key="3">
    <source>
        <dbReference type="ARBA" id="ARBA00022679"/>
    </source>
</evidence>
<keyword evidence="3" id="KW-0808">Transferase</keyword>
<dbReference type="EMBL" id="CP011280">
    <property type="protein sequence ID" value="AKC95671.1"/>
    <property type="molecule type" value="Genomic_DNA"/>
</dbReference>
<feature type="domain" description="Bacterial sugar transferase" evidence="8">
    <location>
        <begin position="234"/>
        <end position="416"/>
    </location>
</feature>
<dbReference type="PANTHER" id="PTHR30576:SF0">
    <property type="entry name" value="UNDECAPRENYL-PHOSPHATE N-ACETYLGALACTOSAMINYL 1-PHOSPHATE TRANSFERASE-RELATED"/>
    <property type="match status" value="1"/>
</dbReference>
<dbReference type="InterPro" id="IPR017475">
    <property type="entry name" value="EPS_sugar_tfrase"/>
</dbReference>
<dbReference type="NCBIfam" id="TIGR03025">
    <property type="entry name" value="EPS_sugtrans"/>
    <property type="match status" value="1"/>
</dbReference>
<organism evidence="9 10">
    <name type="scientific">Sneathia vaginalis</name>
    <dbReference type="NCBI Taxonomy" id="187101"/>
    <lineage>
        <taxon>Bacteria</taxon>
        <taxon>Fusobacteriati</taxon>
        <taxon>Fusobacteriota</taxon>
        <taxon>Fusobacteriia</taxon>
        <taxon>Fusobacteriales</taxon>
        <taxon>Leptotrichiaceae</taxon>
        <taxon>Sneathia</taxon>
    </lineage>
</organism>
<dbReference type="AlphaFoldDB" id="A0A0E3ZCH7"/>
<accession>A0A0E3ZCH7</accession>
<evidence type="ECO:0000256" key="4">
    <source>
        <dbReference type="ARBA" id="ARBA00022692"/>
    </source>
</evidence>
<evidence type="ECO:0000256" key="6">
    <source>
        <dbReference type="ARBA" id="ARBA00023136"/>
    </source>
</evidence>
<dbReference type="OrthoDB" id="9808602at2"/>
<keyword evidence="4 7" id="KW-0812">Transmembrane</keyword>
<comment type="subcellular location">
    <subcellularLocation>
        <location evidence="1">Membrane</location>
        <topology evidence="1">Multi-pass membrane protein</topology>
    </subcellularLocation>
</comment>